<dbReference type="Proteomes" id="UP000288603">
    <property type="component" value="Unassembled WGS sequence"/>
</dbReference>
<feature type="transmembrane region" description="Helical" evidence="1">
    <location>
        <begin position="7"/>
        <end position="30"/>
    </location>
</feature>
<evidence type="ECO:0000313" key="2">
    <source>
        <dbReference type="EMBL" id="RWZ58341.1"/>
    </source>
</evidence>
<evidence type="ECO:0000256" key="1">
    <source>
        <dbReference type="SAM" id="Phobius"/>
    </source>
</evidence>
<accession>A0A3S3ZLY9</accession>
<protein>
    <submittedName>
        <fullName evidence="2">Uncharacterized protein</fullName>
    </submittedName>
</protein>
<comment type="caution">
    <text evidence="2">The sequence shown here is derived from an EMBL/GenBank/DDBJ whole genome shotgun (WGS) entry which is preliminary data.</text>
</comment>
<reference evidence="2 3" key="1">
    <citation type="submission" date="2018-12" db="EMBL/GenBank/DDBJ databases">
        <authorList>
            <person name="Li F."/>
        </authorList>
    </citation>
    <scope>NUCLEOTIDE SEQUENCE [LARGE SCALE GENOMIC DNA]</scope>
    <source>
        <strain evidence="2 3">8H24J-4-2</strain>
    </source>
</reference>
<feature type="transmembrane region" description="Helical" evidence="1">
    <location>
        <begin position="36"/>
        <end position="56"/>
    </location>
</feature>
<keyword evidence="1" id="KW-0812">Transmembrane</keyword>
<organism evidence="2 3">
    <name type="scientific">Labedella populi</name>
    <dbReference type="NCBI Taxonomy" id="2498850"/>
    <lineage>
        <taxon>Bacteria</taxon>
        <taxon>Bacillati</taxon>
        <taxon>Actinomycetota</taxon>
        <taxon>Actinomycetes</taxon>
        <taxon>Micrococcales</taxon>
        <taxon>Microbacteriaceae</taxon>
        <taxon>Labedella</taxon>
    </lineage>
</organism>
<keyword evidence="1" id="KW-1133">Transmembrane helix</keyword>
<dbReference type="OrthoDB" id="5118271at2"/>
<sequence length="70" mass="7616">MKRSTGRFLVFFIVTVASGAALILLMPSAINPDSTIQPWIPSVLGALFAASAFIAWKVRPDWKQTPSTQP</sequence>
<gene>
    <name evidence="2" type="ORF">ELQ92_15085</name>
</gene>
<evidence type="ECO:0000313" key="3">
    <source>
        <dbReference type="Proteomes" id="UP000288603"/>
    </source>
</evidence>
<keyword evidence="1" id="KW-0472">Membrane</keyword>
<dbReference type="AlphaFoldDB" id="A0A3S3ZLY9"/>
<dbReference type="EMBL" id="RZNC01000007">
    <property type="protein sequence ID" value="RWZ58341.1"/>
    <property type="molecule type" value="Genomic_DNA"/>
</dbReference>
<keyword evidence="3" id="KW-1185">Reference proteome</keyword>
<name>A0A3S3ZLY9_9MICO</name>
<dbReference type="RefSeq" id="WP_128494144.1">
    <property type="nucleotide sequence ID" value="NZ_RZNC01000007.1"/>
</dbReference>
<proteinExistence type="predicted"/>